<keyword evidence="1" id="KW-1133">Transmembrane helix</keyword>
<evidence type="ECO:0008006" key="4">
    <source>
        <dbReference type="Google" id="ProtNLM"/>
    </source>
</evidence>
<evidence type="ECO:0000313" key="3">
    <source>
        <dbReference type="Proteomes" id="UP000242320"/>
    </source>
</evidence>
<dbReference type="AlphaFoldDB" id="A0A1X2L5X6"/>
<dbReference type="EMBL" id="NCXM01000009">
    <property type="protein sequence ID" value="OSC28883.1"/>
    <property type="molecule type" value="Genomic_DNA"/>
</dbReference>
<name>A0A1X2L5X6_9MYCO</name>
<gene>
    <name evidence="2" type="ORF">B8W69_11010</name>
</gene>
<keyword evidence="1" id="KW-0472">Membrane</keyword>
<organism evidence="2 3">
    <name type="scientific">Mycolicibacterium vulneris</name>
    <dbReference type="NCBI Taxonomy" id="547163"/>
    <lineage>
        <taxon>Bacteria</taxon>
        <taxon>Bacillati</taxon>
        <taxon>Actinomycetota</taxon>
        <taxon>Actinomycetes</taxon>
        <taxon>Mycobacteriales</taxon>
        <taxon>Mycobacteriaceae</taxon>
        <taxon>Mycolicibacterium</taxon>
    </lineage>
</organism>
<protein>
    <recommendedName>
        <fullName evidence="4">Potassium-transporting ATPase subunit F</fullName>
    </recommendedName>
</protein>
<evidence type="ECO:0000313" key="2">
    <source>
        <dbReference type="EMBL" id="OSC28883.1"/>
    </source>
</evidence>
<comment type="caution">
    <text evidence="2">The sequence shown here is derived from an EMBL/GenBank/DDBJ whole genome shotgun (WGS) entry which is preliminary data.</text>
</comment>
<reference evidence="2 3" key="1">
    <citation type="submission" date="2017-04" db="EMBL/GenBank/DDBJ databases">
        <title>The new phylogeny of genus Mycobacterium.</title>
        <authorList>
            <person name="Tortoli E."/>
            <person name="Trovato A."/>
            <person name="Cirillo D.M."/>
        </authorList>
    </citation>
    <scope>NUCLEOTIDE SEQUENCE [LARGE SCALE GENOMIC DNA]</scope>
    <source>
        <strain evidence="2 3">DSM 45247</strain>
    </source>
</reference>
<sequence>MRSFRTQVICAERRQDGRGGLHRADSGGVRRTRPGPEVGRTAMSYENIVGLVLSILIALYLAGALLFPEGF</sequence>
<accession>A0A1X2L5X6</accession>
<evidence type="ECO:0000256" key="1">
    <source>
        <dbReference type="SAM" id="Phobius"/>
    </source>
</evidence>
<dbReference type="Proteomes" id="UP000242320">
    <property type="component" value="Unassembled WGS sequence"/>
</dbReference>
<feature type="transmembrane region" description="Helical" evidence="1">
    <location>
        <begin position="48"/>
        <end position="67"/>
    </location>
</feature>
<keyword evidence="3" id="KW-1185">Reference proteome</keyword>
<proteinExistence type="predicted"/>
<keyword evidence="1" id="KW-0812">Transmembrane</keyword>